<protein>
    <submittedName>
        <fullName evidence="1">Uncharacterized protein</fullName>
    </submittedName>
</protein>
<dbReference type="Proteomes" id="UP000218288">
    <property type="component" value="Chromosome"/>
</dbReference>
<name>A0A161JLK5_9HYPH</name>
<dbReference type="OrthoDB" id="7862614at2"/>
<proteinExistence type="predicted"/>
<sequence>MTPQVQRFAPGPSAVPHAYAAAEQIFAEALREFIGELCLLDGGVLIGWIRGERHGNIADIVSSSAELFFKESVLTYADAADVCLDWGRSMQVVLDLEFAAEPMTVFFKLVLDEVFAGVAIQRIVAEDVAAFSLEGFAHAVSQARVGHA</sequence>
<evidence type="ECO:0000313" key="1">
    <source>
        <dbReference type="EMBL" id="BAU89262.1"/>
    </source>
</evidence>
<dbReference type="AlphaFoldDB" id="A0A161JLK5"/>
<gene>
    <name evidence="1" type="ORF">MPPM_0657</name>
</gene>
<accession>A0A161JLK5</accession>
<dbReference type="RefSeq" id="WP_096483814.1">
    <property type="nucleotide sequence ID" value="NZ_AP014809.1"/>
</dbReference>
<organism evidence="1 2">
    <name type="scientific">Methylorubrum populi</name>
    <dbReference type="NCBI Taxonomy" id="223967"/>
    <lineage>
        <taxon>Bacteria</taxon>
        <taxon>Pseudomonadati</taxon>
        <taxon>Pseudomonadota</taxon>
        <taxon>Alphaproteobacteria</taxon>
        <taxon>Hyphomicrobiales</taxon>
        <taxon>Methylobacteriaceae</taxon>
        <taxon>Methylorubrum</taxon>
    </lineage>
</organism>
<reference evidence="1 2" key="1">
    <citation type="journal article" date="2016" name="Genome Announc.">
        <title>Complete Genome Sequence of Methylobacterium populi P-1M, Isolated from Pink-Pigmented Household Biofilm.</title>
        <authorList>
            <person name="Morohoshi T."/>
            <person name="Ikeda T."/>
        </authorList>
    </citation>
    <scope>NUCLEOTIDE SEQUENCE [LARGE SCALE GENOMIC DNA]</scope>
    <source>
        <strain evidence="1 2">P-1M</strain>
    </source>
</reference>
<evidence type="ECO:0000313" key="2">
    <source>
        <dbReference type="Proteomes" id="UP000218288"/>
    </source>
</evidence>
<dbReference type="EMBL" id="AP014809">
    <property type="protein sequence ID" value="BAU89262.1"/>
    <property type="molecule type" value="Genomic_DNA"/>
</dbReference>